<organism evidence="1 2">
    <name type="scientific">Gottschalkia acidurici (strain ATCC 7906 / DSM 604 / BCRC 14475 / CIP 104303 / KCTC 5404 / NCIMB 10678 / 9a)</name>
    <name type="common">Clostridium acidurici</name>
    <dbReference type="NCBI Taxonomy" id="1128398"/>
    <lineage>
        <taxon>Bacteria</taxon>
        <taxon>Bacillati</taxon>
        <taxon>Bacillota</taxon>
        <taxon>Tissierellia</taxon>
        <taxon>Tissierellales</taxon>
        <taxon>Gottschalkiaceae</taxon>
        <taxon>Gottschalkia</taxon>
    </lineage>
</organism>
<dbReference type="OrthoDB" id="1986460at2"/>
<reference evidence="1 2" key="1">
    <citation type="journal article" date="2012" name="PLoS ONE">
        <title>The purine-utilizing bacterium Clostridium acidurici 9a: a genome-guided metabolic reconsideration.</title>
        <authorList>
            <person name="Hartwich K."/>
            <person name="Poehlein A."/>
            <person name="Daniel R."/>
        </authorList>
    </citation>
    <scope>NUCLEOTIDE SEQUENCE [LARGE SCALE GENOMIC DNA]</scope>
    <source>
        <strain evidence="2">ATCC 7906 / DSM 604 / BCRC 14475 / CIP 104303 / KCTC 5404 / NCIMB 10678 / 9a</strain>
    </source>
</reference>
<evidence type="ECO:0000313" key="1">
    <source>
        <dbReference type="EMBL" id="AFS77518.1"/>
    </source>
</evidence>
<evidence type="ECO:0000313" key="2">
    <source>
        <dbReference type="Proteomes" id="UP000006094"/>
    </source>
</evidence>
<dbReference type="EMBL" id="CP003326">
    <property type="protein sequence ID" value="AFS77518.1"/>
    <property type="molecule type" value="Genomic_DNA"/>
</dbReference>
<dbReference type="eggNOG" id="ENOG5033NNV">
    <property type="taxonomic scope" value="Bacteria"/>
</dbReference>
<gene>
    <name evidence="1" type="ordered locus">Curi_c04430</name>
</gene>
<protein>
    <submittedName>
        <fullName evidence="1">Uncharacterized protein</fullName>
    </submittedName>
</protein>
<sequence length="158" mass="18668">MGYVDQIFERATIKGIIDYLLYQEKTQGEDKDYEIRMDKAFEEFEKVALTYDDDRKSKLINSMNRLASEITDVYTEIVIKVGFLIMLDMMKKMDIDRDDCIDETSDIVYRKMYDSIFADVSTVLTLLQEKGSEVVQESVIMLRESQRKTEQIYIDFEK</sequence>
<accession>K0AUH6</accession>
<keyword evidence="2" id="KW-1185">Reference proteome</keyword>
<dbReference type="KEGG" id="cad:Curi_c04430"/>
<dbReference type="RefSeq" id="WP_014966655.1">
    <property type="nucleotide sequence ID" value="NC_018664.1"/>
</dbReference>
<proteinExistence type="predicted"/>
<name>K0AUH6_GOTA9</name>
<dbReference type="Proteomes" id="UP000006094">
    <property type="component" value="Chromosome"/>
</dbReference>
<dbReference type="AlphaFoldDB" id="K0AUH6"/>
<dbReference type="HOGENOM" id="CLU_1666307_0_0_9"/>